<dbReference type="GO" id="GO:0047739">
    <property type="term" value="F:cephalosporin-C deacetylase activity"/>
    <property type="evidence" value="ECO:0007669"/>
    <property type="project" value="UniProtKB-EC"/>
</dbReference>
<feature type="domain" description="Acetyl xylan esterase" evidence="1">
    <location>
        <begin position="1"/>
        <end position="315"/>
    </location>
</feature>
<dbReference type="Pfam" id="PF05448">
    <property type="entry name" value="AXE1"/>
    <property type="match status" value="1"/>
</dbReference>
<keyword evidence="2" id="KW-0378">Hydrolase</keyword>
<accession>A0ABT6KNT5</accession>
<dbReference type="Gene3D" id="3.40.50.1820">
    <property type="entry name" value="alpha/beta hydrolase"/>
    <property type="match status" value="1"/>
</dbReference>
<evidence type="ECO:0000313" key="2">
    <source>
        <dbReference type="EMBL" id="MDH6181665.1"/>
    </source>
</evidence>
<dbReference type="InterPro" id="IPR008391">
    <property type="entry name" value="AXE1_dom"/>
</dbReference>
<dbReference type="SUPFAM" id="SSF53474">
    <property type="entry name" value="alpha/beta-Hydrolases"/>
    <property type="match status" value="1"/>
</dbReference>
<dbReference type="EC" id="3.1.1.41" evidence="2"/>
<evidence type="ECO:0000313" key="3">
    <source>
        <dbReference type="Proteomes" id="UP001160142"/>
    </source>
</evidence>
<keyword evidence="3" id="KW-1185">Reference proteome</keyword>
<sequence>MPLLDLPLEQLREYSPEVREPDDFDEFWSTTIAEARTFSAPVDARRVEAGMSLVDTFDVTFPGFDGEAIKGWLNVPAGPLRGAIIEYNGYGGGRGLPHERLRWAAAGFAHFFMDNRGQGSSWGSGGETPDRGVVSASVPGVMTRGVLDRDTYYFRRLYTDAVRAVDAVRSLDIVDPSLVALVGSSQGGGLAIAVSALVGDVVASMPSVPFLSHFERSVSMAMSDPYSEIVRYLSVHRGQEERVFETLSYFDAVNFARRATVPALFASALMDPVCLPSTVFAAANAWQGPMTMEVYPYNEHEGGGEHHWVTQERWIRTYLPEVDQR</sequence>
<dbReference type="PANTHER" id="PTHR40111">
    <property type="entry name" value="CEPHALOSPORIN-C DEACETYLASE"/>
    <property type="match status" value="1"/>
</dbReference>
<dbReference type="InterPro" id="IPR039069">
    <property type="entry name" value="CE7"/>
</dbReference>
<proteinExistence type="predicted"/>
<reference evidence="2 3" key="1">
    <citation type="submission" date="2023-04" db="EMBL/GenBank/DDBJ databases">
        <title>Genome Encyclopedia of Bacteria and Archaea VI: Functional Genomics of Type Strains.</title>
        <authorList>
            <person name="Whitman W."/>
        </authorList>
    </citation>
    <scope>NUCLEOTIDE SEQUENCE [LARGE SCALE GENOMIC DNA]</scope>
    <source>
        <strain evidence="2 3">SG_E_30_P1</strain>
    </source>
</reference>
<organism evidence="2 3">
    <name type="scientific">Antiquaquibacter oligotrophicus</name>
    <dbReference type="NCBI Taxonomy" id="2880260"/>
    <lineage>
        <taxon>Bacteria</taxon>
        <taxon>Bacillati</taxon>
        <taxon>Actinomycetota</taxon>
        <taxon>Actinomycetes</taxon>
        <taxon>Micrococcales</taxon>
        <taxon>Microbacteriaceae</taxon>
        <taxon>Antiquaquibacter</taxon>
    </lineage>
</organism>
<dbReference type="Proteomes" id="UP001160142">
    <property type="component" value="Unassembled WGS sequence"/>
</dbReference>
<dbReference type="PANTHER" id="PTHR40111:SF1">
    <property type="entry name" value="CEPHALOSPORIN-C DEACETYLASE"/>
    <property type="match status" value="1"/>
</dbReference>
<name>A0ABT6KNT5_9MICO</name>
<protein>
    <submittedName>
        <fullName evidence="2">Cephalosporin-C deacetylase</fullName>
        <ecNumber evidence="2">3.1.1.41</ecNumber>
    </submittedName>
</protein>
<comment type="caution">
    <text evidence="2">The sequence shown here is derived from an EMBL/GenBank/DDBJ whole genome shotgun (WGS) entry which is preliminary data.</text>
</comment>
<dbReference type="InterPro" id="IPR029058">
    <property type="entry name" value="AB_hydrolase_fold"/>
</dbReference>
<dbReference type="EMBL" id="JARXVQ010000001">
    <property type="protein sequence ID" value="MDH6181665.1"/>
    <property type="molecule type" value="Genomic_DNA"/>
</dbReference>
<gene>
    <name evidence="2" type="ORF">M2152_001847</name>
</gene>
<evidence type="ECO:0000259" key="1">
    <source>
        <dbReference type="Pfam" id="PF05448"/>
    </source>
</evidence>
<dbReference type="RefSeq" id="WP_322133972.1">
    <property type="nucleotide sequence ID" value="NZ_CP085036.1"/>
</dbReference>